<dbReference type="AlphaFoldDB" id="A0A9J5Y9C1"/>
<sequence>MSTNENDERKGKEVLRAPHFMRMEANLWVKLCIVFIFVSVSVASDFEALNCKPLREYGIILCGKIKLAMKWSSQRVAEQFCEAILYRPMIQDAKVFKARAERR</sequence>
<keyword evidence="3" id="KW-1185">Reference proteome</keyword>
<name>A0A9J5Y9C1_SOLCO</name>
<evidence type="ECO:0000256" key="1">
    <source>
        <dbReference type="SAM" id="Phobius"/>
    </source>
</evidence>
<evidence type="ECO:0000313" key="2">
    <source>
        <dbReference type="EMBL" id="KAG5595590.1"/>
    </source>
</evidence>
<organism evidence="2 3">
    <name type="scientific">Solanum commersonii</name>
    <name type="common">Commerson's wild potato</name>
    <name type="synonym">Commerson's nightshade</name>
    <dbReference type="NCBI Taxonomy" id="4109"/>
    <lineage>
        <taxon>Eukaryota</taxon>
        <taxon>Viridiplantae</taxon>
        <taxon>Streptophyta</taxon>
        <taxon>Embryophyta</taxon>
        <taxon>Tracheophyta</taxon>
        <taxon>Spermatophyta</taxon>
        <taxon>Magnoliopsida</taxon>
        <taxon>eudicotyledons</taxon>
        <taxon>Gunneridae</taxon>
        <taxon>Pentapetalae</taxon>
        <taxon>asterids</taxon>
        <taxon>lamiids</taxon>
        <taxon>Solanales</taxon>
        <taxon>Solanaceae</taxon>
        <taxon>Solanoideae</taxon>
        <taxon>Solaneae</taxon>
        <taxon>Solanum</taxon>
    </lineage>
</organism>
<comment type="caution">
    <text evidence="2">The sequence shown here is derived from an EMBL/GenBank/DDBJ whole genome shotgun (WGS) entry which is preliminary data.</text>
</comment>
<keyword evidence="1" id="KW-0472">Membrane</keyword>
<accession>A0A9J5Y9C1</accession>
<feature type="transmembrane region" description="Helical" evidence="1">
    <location>
        <begin position="27"/>
        <end position="46"/>
    </location>
</feature>
<dbReference type="Proteomes" id="UP000824120">
    <property type="component" value="Chromosome 7"/>
</dbReference>
<gene>
    <name evidence="2" type="ORF">H5410_036822</name>
</gene>
<reference evidence="2 3" key="1">
    <citation type="submission" date="2020-09" db="EMBL/GenBank/DDBJ databases">
        <title>De no assembly of potato wild relative species, Solanum commersonii.</title>
        <authorList>
            <person name="Cho K."/>
        </authorList>
    </citation>
    <scope>NUCLEOTIDE SEQUENCE [LARGE SCALE GENOMIC DNA]</scope>
    <source>
        <strain evidence="2">LZ3.2</strain>
        <tissue evidence="2">Leaf</tissue>
    </source>
</reference>
<keyword evidence="1" id="KW-0812">Transmembrane</keyword>
<keyword evidence="1" id="KW-1133">Transmembrane helix</keyword>
<proteinExistence type="predicted"/>
<evidence type="ECO:0000313" key="3">
    <source>
        <dbReference type="Proteomes" id="UP000824120"/>
    </source>
</evidence>
<dbReference type="EMBL" id="JACXVP010000007">
    <property type="protein sequence ID" value="KAG5595590.1"/>
    <property type="molecule type" value="Genomic_DNA"/>
</dbReference>
<protein>
    <submittedName>
        <fullName evidence="2">Uncharacterized protein</fullName>
    </submittedName>
</protein>